<protein>
    <recommendedName>
        <fullName evidence="3">SnoaL-like domain-containing protein</fullName>
    </recommendedName>
</protein>
<proteinExistence type="predicted"/>
<dbReference type="SUPFAM" id="SSF54427">
    <property type="entry name" value="NTF2-like"/>
    <property type="match status" value="1"/>
</dbReference>
<keyword evidence="2" id="KW-1185">Reference proteome</keyword>
<sequence>MTTGATPFLTRWFAHLDSDEPDRVLDLISDDFAMSILFASAPGAAVEFVGDRDGLVAYLAQRARSTFVHVILQGTQEAGIEQVLGKTTLDGAFAASFNATAQVVDGRLRRLLIARTPALTFD</sequence>
<reference evidence="1 2" key="1">
    <citation type="submission" date="2023-08" db="EMBL/GenBank/DDBJ databases">
        <title>Nocardioides seae sp. nov., a bacterium isolated from a soil.</title>
        <authorList>
            <person name="Wang X."/>
        </authorList>
    </citation>
    <scope>NUCLEOTIDE SEQUENCE [LARGE SCALE GENOMIC DNA]</scope>
    <source>
        <strain evidence="1 2">YZH12</strain>
    </source>
</reference>
<evidence type="ECO:0000313" key="1">
    <source>
        <dbReference type="EMBL" id="MDT9593258.1"/>
    </source>
</evidence>
<evidence type="ECO:0008006" key="3">
    <source>
        <dbReference type="Google" id="ProtNLM"/>
    </source>
</evidence>
<evidence type="ECO:0000313" key="2">
    <source>
        <dbReference type="Proteomes" id="UP001268542"/>
    </source>
</evidence>
<organism evidence="1 2">
    <name type="scientific">Nocardioides imazamoxiresistens</name>
    <dbReference type="NCBI Taxonomy" id="3231893"/>
    <lineage>
        <taxon>Bacteria</taxon>
        <taxon>Bacillati</taxon>
        <taxon>Actinomycetota</taxon>
        <taxon>Actinomycetes</taxon>
        <taxon>Propionibacteriales</taxon>
        <taxon>Nocardioidaceae</taxon>
        <taxon>Nocardioides</taxon>
    </lineage>
</organism>
<accession>A0ABU3PVK5</accession>
<dbReference type="RefSeq" id="WP_315732720.1">
    <property type="nucleotide sequence ID" value="NZ_JAVYII010000004.1"/>
</dbReference>
<comment type="caution">
    <text evidence="1">The sequence shown here is derived from an EMBL/GenBank/DDBJ whole genome shotgun (WGS) entry which is preliminary data.</text>
</comment>
<dbReference type="EMBL" id="JAVYII010000004">
    <property type="protein sequence ID" value="MDT9593258.1"/>
    <property type="molecule type" value="Genomic_DNA"/>
</dbReference>
<gene>
    <name evidence="1" type="ORF">RDV89_09285</name>
</gene>
<name>A0ABU3PVK5_9ACTN</name>
<dbReference type="InterPro" id="IPR032710">
    <property type="entry name" value="NTF2-like_dom_sf"/>
</dbReference>
<dbReference type="Proteomes" id="UP001268542">
    <property type="component" value="Unassembled WGS sequence"/>
</dbReference>